<keyword evidence="4" id="KW-1185">Reference proteome</keyword>
<evidence type="ECO:0000313" key="4">
    <source>
        <dbReference type="Proteomes" id="UP001597469"/>
    </source>
</evidence>
<protein>
    <submittedName>
        <fullName evidence="3">LytR/AlgR family response regulator transcription factor</fullName>
    </submittedName>
</protein>
<dbReference type="Proteomes" id="UP001597469">
    <property type="component" value="Unassembled WGS sequence"/>
</dbReference>
<evidence type="ECO:0000256" key="1">
    <source>
        <dbReference type="SAM" id="Phobius"/>
    </source>
</evidence>
<keyword evidence="1" id="KW-0812">Transmembrane</keyword>
<dbReference type="Pfam" id="PF04397">
    <property type="entry name" value="LytTR"/>
    <property type="match status" value="1"/>
</dbReference>
<reference evidence="4" key="1">
    <citation type="journal article" date="2019" name="Int. J. Syst. Evol. Microbiol.">
        <title>The Global Catalogue of Microorganisms (GCM) 10K type strain sequencing project: providing services to taxonomists for standard genome sequencing and annotation.</title>
        <authorList>
            <consortium name="The Broad Institute Genomics Platform"/>
            <consortium name="The Broad Institute Genome Sequencing Center for Infectious Disease"/>
            <person name="Wu L."/>
            <person name="Ma J."/>
        </authorList>
    </citation>
    <scope>NUCLEOTIDE SEQUENCE [LARGE SCALE GENOMIC DNA]</scope>
    <source>
        <strain evidence="4">KCTC 42805</strain>
    </source>
</reference>
<keyword evidence="1" id="KW-1133">Transmembrane helix</keyword>
<keyword evidence="1" id="KW-0472">Membrane</keyword>
<dbReference type="RefSeq" id="WP_381527263.1">
    <property type="nucleotide sequence ID" value="NZ_JBHULN010000023.1"/>
</dbReference>
<feature type="domain" description="HTH LytTR-type" evidence="2">
    <location>
        <begin position="180"/>
        <end position="289"/>
    </location>
</feature>
<evidence type="ECO:0000313" key="3">
    <source>
        <dbReference type="EMBL" id="MFD2574012.1"/>
    </source>
</evidence>
<proteinExistence type="predicted"/>
<sequence>MLQSVRTFLNRPLAEDFSLSYVLRSSLQASVYVFLFISLLNLRVFNWGQIGGVALLGAGCFVSSLLANWLVPSLIPGWYDEERWTVGRHILHTLFVLLCISLMNQLLLTLTDSGKPAFWQMYLYVTLIGFFPITLGVLVAEQRRLKRNSEHAEQVNTQLTKFQETKPATSDIQAQALIHLTSENGKDRLSLHPDQLIYVESVGNYVDIYWLNLTALQKTILRNTLKDVEAILSDYPQFFRCHRAFVVNLKAIRKTEGNARGYQLTLNGVTSDIPVSRSYLEAFDQRMSTLS</sequence>
<feature type="transmembrane region" description="Helical" evidence="1">
    <location>
        <begin position="122"/>
        <end position="140"/>
    </location>
</feature>
<dbReference type="InterPro" id="IPR046947">
    <property type="entry name" value="LytR-like"/>
</dbReference>
<feature type="transmembrane region" description="Helical" evidence="1">
    <location>
        <begin position="50"/>
        <end position="71"/>
    </location>
</feature>
<name>A0ABW5MEN9_9BACT</name>
<evidence type="ECO:0000259" key="2">
    <source>
        <dbReference type="PROSITE" id="PS50930"/>
    </source>
</evidence>
<dbReference type="SMART" id="SM00850">
    <property type="entry name" value="LytTR"/>
    <property type="match status" value="1"/>
</dbReference>
<comment type="caution">
    <text evidence="3">The sequence shown here is derived from an EMBL/GenBank/DDBJ whole genome shotgun (WGS) entry which is preliminary data.</text>
</comment>
<dbReference type="EMBL" id="JBHULN010000023">
    <property type="protein sequence ID" value="MFD2574012.1"/>
    <property type="molecule type" value="Genomic_DNA"/>
</dbReference>
<dbReference type="PANTHER" id="PTHR37299">
    <property type="entry name" value="TRANSCRIPTIONAL REGULATOR-RELATED"/>
    <property type="match status" value="1"/>
</dbReference>
<organism evidence="3 4">
    <name type="scientific">Spirosoma soli</name>
    <dbReference type="NCBI Taxonomy" id="1770529"/>
    <lineage>
        <taxon>Bacteria</taxon>
        <taxon>Pseudomonadati</taxon>
        <taxon>Bacteroidota</taxon>
        <taxon>Cytophagia</taxon>
        <taxon>Cytophagales</taxon>
        <taxon>Cytophagaceae</taxon>
        <taxon>Spirosoma</taxon>
    </lineage>
</organism>
<accession>A0ABW5MEN9</accession>
<feature type="transmembrane region" description="Helical" evidence="1">
    <location>
        <begin position="91"/>
        <end position="110"/>
    </location>
</feature>
<gene>
    <name evidence="3" type="ORF">ACFSUS_25475</name>
</gene>
<feature type="transmembrane region" description="Helical" evidence="1">
    <location>
        <begin position="21"/>
        <end position="44"/>
    </location>
</feature>
<dbReference type="PROSITE" id="PS50930">
    <property type="entry name" value="HTH_LYTTR"/>
    <property type="match status" value="1"/>
</dbReference>
<dbReference type="PANTHER" id="PTHR37299:SF1">
    <property type="entry name" value="STAGE 0 SPORULATION PROTEIN A HOMOLOG"/>
    <property type="match status" value="1"/>
</dbReference>
<dbReference type="Gene3D" id="2.40.50.1020">
    <property type="entry name" value="LytTr DNA-binding domain"/>
    <property type="match status" value="1"/>
</dbReference>
<dbReference type="InterPro" id="IPR007492">
    <property type="entry name" value="LytTR_DNA-bd_dom"/>
</dbReference>